<sequence length="119" mass="13676">MGFPLSRSIYSHFRCRLFFTFRSSLVLLYDHRCRLLSTVVSIALVCLHSEFVFFFFSFVFLYLLRLFWFLLVERPSSAKYLPRYILLRPSAYSSFPNLSCVGASGSLAPHPSIVTASAT</sequence>
<organism evidence="1 2">
    <name type="scientific">Ascobolus immersus RN42</name>
    <dbReference type="NCBI Taxonomy" id="1160509"/>
    <lineage>
        <taxon>Eukaryota</taxon>
        <taxon>Fungi</taxon>
        <taxon>Dikarya</taxon>
        <taxon>Ascomycota</taxon>
        <taxon>Pezizomycotina</taxon>
        <taxon>Pezizomycetes</taxon>
        <taxon>Pezizales</taxon>
        <taxon>Ascobolaceae</taxon>
        <taxon>Ascobolus</taxon>
    </lineage>
</organism>
<keyword evidence="2" id="KW-1185">Reference proteome</keyword>
<reference evidence="1 2" key="1">
    <citation type="journal article" date="2018" name="Nat. Ecol. Evol.">
        <title>Pezizomycetes genomes reveal the molecular basis of ectomycorrhizal truffle lifestyle.</title>
        <authorList>
            <person name="Murat C."/>
            <person name="Payen T."/>
            <person name="Noel B."/>
            <person name="Kuo A."/>
            <person name="Morin E."/>
            <person name="Chen J."/>
            <person name="Kohler A."/>
            <person name="Krizsan K."/>
            <person name="Balestrini R."/>
            <person name="Da Silva C."/>
            <person name="Montanini B."/>
            <person name="Hainaut M."/>
            <person name="Levati E."/>
            <person name="Barry K.W."/>
            <person name="Belfiori B."/>
            <person name="Cichocki N."/>
            <person name="Clum A."/>
            <person name="Dockter R.B."/>
            <person name="Fauchery L."/>
            <person name="Guy J."/>
            <person name="Iotti M."/>
            <person name="Le Tacon F."/>
            <person name="Lindquist E.A."/>
            <person name="Lipzen A."/>
            <person name="Malagnac F."/>
            <person name="Mello A."/>
            <person name="Molinier V."/>
            <person name="Miyauchi S."/>
            <person name="Poulain J."/>
            <person name="Riccioni C."/>
            <person name="Rubini A."/>
            <person name="Sitrit Y."/>
            <person name="Splivallo R."/>
            <person name="Traeger S."/>
            <person name="Wang M."/>
            <person name="Zifcakova L."/>
            <person name="Wipf D."/>
            <person name="Zambonelli A."/>
            <person name="Paolocci F."/>
            <person name="Nowrousian M."/>
            <person name="Ottonello S."/>
            <person name="Baldrian P."/>
            <person name="Spatafora J.W."/>
            <person name="Henrissat B."/>
            <person name="Nagy L.G."/>
            <person name="Aury J.M."/>
            <person name="Wincker P."/>
            <person name="Grigoriev I.V."/>
            <person name="Bonfante P."/>
            <person name="Martin F.M."/>
        </authorList>
    </citation>
    <scope>NUCLEOTIDE SEQUENCE [LARGE SCALE GENOMIC DNA]</scope>
    <source>
        <strain evidence="1 2">RN42</strain>
    </source>
</reference>
<name>A0A3N4HQ28_ASCIM</name>
<accession>A0A3N4HQ28</accession>
<dbReference type="AlphaFoldDB" id="A0A3N4HQ28"/>
<evidence type="ECO:0000313" key="2">
    <source>
        <dbReference type="Proteomes" id="UP000275078"/>
    </source>
</evidence>
<dbReference type="EMBL" id="ML119754">
    <property type="protein sequence ID" value="RPA75932.1"/>
    <property type="molecule type" value="Genomic_DNA"/>
</dbReference>
<proteinExistence type="predicted"/>
<protein>
    <submittedName>
        <fullName evidence="1">Uncharacterized protein</fullName>
    </submittedName>
</protein>
<gene>
    <name evidence="1" type="ORF">BJ508DRAFT_14654</name>
</gene>
<dbReference type="Proteomes" id="UP000275078">
    <property type="component" value="Unassembled WGS sequence"/>
</dbReference>
<evidence type="ECO:0000313" key="1">
    <source>
        <dbReference type="EMBL" id="RPA75932.1"/>
    </source>
</evidence>